<keyword evidence="3" id="KW-1185">Reference proteome</keyword>
<sequence length="65" mass="6698">MELGAWPAALGCALGLHCLLPCHPGPACVAPPLDLAHPPYAVPDPVRAPLSYACHVSRHIAPTSP</sequence>
<organism evidence="2 3">
    <name type="scientific">Oryza meyeriana var. granulata</name>
    <dbReference type="NCBI Taxonomy" id="110450"/>
    <lineage>
        <taxon>Eukaryota</taxon>
        <taxon>Viridiplantae</taxon>
        <taxon>Streptophyta</taxon>
        <taxon>Embryophyta</taxon>
        <taxon>Tracheophyta</taxon>
        <taxon>Spermatophyta</taxon>
        <taxon>Magnoliopsida</taxon>
        <taxon>Liliopsida</taxon>
        <taxon>Poales</taxon>
        <taxon>Poaceae</taxon>
        <taxon>BOP clade</taxon>
        <taxon>Oryzoideae</taxon>
        <taxon>Oryzeae</taxon>
        <taxon>Oryzinae</taxon>
        <taxon>Oryza</taxon>
        <taxon>Oryza meyeriana</taxon>
    </lineage>
</organism>
<evidence type="ECO:0000256" key="1">
    <source>
        <dbReference type="SAM" id="SignalP"/>
    </source>
</evidence>
<dbReference type="Proteomes" id="UP000479710">
    <property type="component" value="Unassembled WGS sequence"/>
</dbReference>
<keyword evidence="1" id="KW-0732">Signal</keyword>
<reference evidence="2 3" key="1">
    <citation type="submission" date="2019-11" db="EMBL/GenBank/DDBJ databases">
        <title>Whole genome sequence of Oryza granulata.</title>
        <authorList>
            <person name="Li W."/>
        </authorList>
    </citation>
    <scope>NUCLEOTIDE SEQUENCE [LARGE SCALE GENOMIC DNA]</scope>
    <source>
        <strain evidence="3">cv. Menghai</strain>
        <tissue evidence="2">Leaf</tissue>
    </source>
</reference>
<accession>A0A6G1BLW8</accession>
<evidence type="ECO:0000313" key="2">
    <source>
        <dbReference type="EMBL" id="KAF0888896.1"/>
    </source>
</evidence>
<proteinExistence type="predicted"/>
<evidence type="ECO:0000313" key="3">
    <source>
        <dbReference type="Proteomes" id="UP000479710"/>
    </source>
</evidence>
<dbReference type="AlphaFoldDB" id="A0A6G1BLW8"/>
<dbReference type="EMBL" id="SPHZ02000012">
    <property type="protein sequence ID" value="KAF0888896.1"/>
    <property type="molecule type" value="Genomic_DNA"/>
</dbReference>
<protein>
    <recommendedName>
        <fullName evidence="4">Secreted protein</fullName>
    </recommendedName>
</protein>
<comment type="caution">
    <text evidence="2">The sequence shown here is derived from an EMBL/GenBank/DDBJ whole genome shotgun (WGS) entry which is preliminary data.</text>
</comment>
<evidence type="ECO:0008006" key="4">
    <source>
        <dbReference type="Google" id="ProtNLM"/>
    </source>
</evidence>
<feature type="chain" id="PRO_5026173200" description="Secreted protein" evidence="1">
    <location>
        <begin position="25"/>
        <end position="65"/>
    </location>
</feature>
<name>A0A6G1BLW8_9ORYZ</name>
<gene>
    <name evidence="2" type="ORF">E2562_019403</name>
</gene>
<feature type="signal peptide" evidence="1">
    <location>
        <begin position="1"/>
        <end position="24"/>
    </location>
</feature>